<feature type="region of interest" description="Disordered" evidence="1">
    <location>
        <begin position="256"/>
        <end position="280"/>
    </location>
</feature>
<dbReference type="GO" id="GO:0051087">
    <property type="term" value="F:protein-folding chaperone binding"/>
    <property type="evidence" value="ECO:0007669"/>
    <property type="project" value="InterPro"/>
</dbReference>
<dbReference type="Gene3D" id="1.20.58.120">
    <property type="entry name" value="BAG domain"/>
    <property type="match status" value="1"/>
</dbReference>
<dbReference type="PROSITE" id="PS51035">
    <property type="entry name" value="BAG"/>
    <property type="match status" value="1"/>
</dbReference>
<reference evidence="3 4" key="1">
    <citation type="journal article" date="2019" name="Commun. Biol.">
        <title>The bagworm genome reveals a unique fibroin gene that provides high tensile strength.</title>
        <authorList>
            <person name="Kono N."/>
            <person name="Nakamura H."/>
            <person name="Ohtoshi R."/>
            <person name="Tomita M."/>
            <person name="Numata K."/>
            <person name="Arakawa K."/>
        </authorList>
    </citation>
    <scope>NUCLEOTIDE SEQUENCE [LARGE SCALE GENOMIC DNA]</scope>
</reference>
<proteinExistence type="predicted"/>
<organism evidence="3 4">
    <name type="scientific">Eumeta variegata</name>
    <name type="common">Bagworm moth</name>
    <name type="synonym">Eumeta japonica</name>
    <dbReference type="NCBI Taxonomy" id="151549"/>
    <lineage>
        <taxon>Eukaryota</taxon>
        <taxon>Metazoa</taxon>
        <taxon>Ecdysozoa</taxon>
        <taxon>Arthropoda</taxon>
        <taxon>Hexapoda</taxon>
        <taxon>Insecta</taxon>
        <taxon>Pterygota</taxon>
        <taxon>Neoptera</taxon>
        <taxon>Endopterygota</taxon>
        <taxon>Lepidoptera</taxon>
        <taxon>Glossata</taxon>
        <taxon>Ditrysia</taxon>
        <taxon>Tineoidea</taxon>
        <taxon>Psychidae</taxon>
        <taxon>Oiketicinae</taxon>
        <taxon>Eumeta</taxon>
    </lineage>
</organism>
<gene>
    <name evidence="3" type="primary">Samui</name>
    <name evidence="3" type="ORF">EVAR_23619_1</name>
</gene>
<feature type="region of interest" description="Disordered" evidence="1">
    <location>
        <begin position="682"/>
        <end position="744"/>
    </location>
</feature>
<comment type="caution">
    <text evidence="3">The sequence shown here is derived from an EMBL/GenBank/DDBJ whole genome shotgun (WGS) entry which is preliminary data.</text>
</comment>
<feature type="compositionally biased region" description="Polar residues" evidence="1">
    <location>
        <begin position="950"/>
        <end position="965"/>
    </location>
</feature>
<feature type="compositionally biased region" description="Basic and acidic residues" evidence="1">
    <location>
        <begin position="837"/>
        <end position="884"/>
    </location>
</feature>
<dbReference type="EMBL" id="BGZK01000686">
    <property type="protein sequence ID" value="GBP56179.1"/>
    <property type="molecule type" value="Genomic_DNA"/>
</dbReference>
<dbReference type="SUPFAM" id="SSF63491">
    <property type="entry name" value="BAG domain"/>
    <property type="match status" value="1"/>
</dbReference>
<dbReference type="SMART" id="SM00264">
    <property type="entry name" value="BAG"/>
    <property type="match status" value="1"/>
</dbReference>
<name>A0A4C1X1D5_EUMVA</name>
<feature type="compositionally biased region" description="Low complexity" evidence="1">
    <location>
        <begin position="826"/>
        <end position="836"/>
    </location>
</feature>
<feature type="compositionally biased region" description="Polar residues" evidence="1">
    <location>
        <begin position="906"/>
        <end position="928"/>
    </location>
</feature>
<dbReference type="AlphaFoldDB" id="A0A4C1X1D5"/>
<feature type="compositionally biased region" description="Pro residues" evidence="1">
    <location>
        <begin position="721"/>
        <end position="736"/>
    </location>
</feature>
<feature type="region of interest" description="Disordered" evidence="1">
    <location>
        <begin position="826"/>
        <end position="1053"/>
    </location>
</feature>
<evidence type="ECO:0000313" key="3">
    <source>
        <dbReference type="EMBL" id="GBP56179.1"/>
    </source>
</evidence>
<dbReference type="Proteomes" id="UP000299102">
    <property type="component" value="Unassembled WGS sequence"/>
</dbReference>
<accession>A0A4C1X1D5</accession>
<feature type="domain" description="BAG" evidence="2">
    <location>
        <begin position="742"/>
        <end position="819"/>
    </location>
</feature>
<feature type="compositionally biased region" description="Basic and acidic residues" evidence="1">
    <location>
        <begin position="989"/>
        <end position="1016"/>
    </location>
</feature>
<evidence type="ECO:0000259" key="2">
    <source>
        <dbReference type="PROSITE" id="PS51035"/>
    </source>
</evidence>
<dbReference type="STRING" id="151549.A0A4C1X1D5"/>
<dbReference type="Pfam" id="PF02179">
    <property type="entry name" value="BAG"/>
    <property type="match status" value="1"/>
</dbReference>
<sequence>MYRSRARAVVVHYRERLDTSAHAPWRRVRSSEAVPNNSPPPVSRRLLIWYYRLRSARPGRAGDTVFVSLFYGSLLVIGGDATMATRSYVDVATVTRADVRMHIGRPTAGTGSLKAQFTYTRHRVWARQSLRPRPLVVSSRLHRGVYVAVCPHYQDLRAYLPELRRRSGAASDGHDPECSVGSVRCPDDAHDAGSLYFSITCANVTVTALLLHTFLRVAYPTHAKNNLVRIAMTSASVAEIAVTDFFTAPRCRNQLNSNRDGFPTTTPARRSAVDAARRRRPTVYENETNVDETNRFIAFLSIPTVVLKLKNFNTNRLPVDSIAQSGGLSGKRSADGSYSATLPYMELISTTSAHRLDIEMVVLLQRGFPFDEEEGSSAWSELAARHPDVAARLRARPAAAAAWARKRRPASQEGVDDFGSSFEHFDRFPFDDIPPEFREHLPSHWNRRFGTRNDPPPQSQGPPPQAEPAPPSAPRAHQTAATQTDETLEAQHPADSLPQYGLRNTVDLGQRSPADPSLVDADDRNQRSMSAPPGNHLPEHNYASKMSGPNQHQPQNEQNAEHPPPSNVRHIPIFVEGRDEPVINKNVEHGPTYAAPSPPDREQYFADEAPPGFQHNFSRTFPTPFNRQAGFRQGPQPFVQQKVYPQNAFARANSPQRSQSPKPQMHPDEHYIKVPVHHEQPIPKKSEHVPSNKTQQQQKTPQQPHPQPQQQQQQQQMPRARTPPQPQQPPPPPQQPSPGNDPISVILNVQTDVLNLMTEVENFNGTKKDKKYLYLDEMLTRNLIKLDNIETDGKENVRQARKEAIKCIQKCIAVLEAKAESNMAAAQSQVAPSQPQHDVEMKENAANEATENKPSEPKENGEVVTKEVEMKDDTKESKLIENPKVEQPQSVTPEQNDEVKKEESVQSEQQPNGEKPQAQTDTRQNSQKIEVDDTTTQKAEETKPVENKDNNPNLTDNQITNNATQEENKTKSPKPAKKNVSKGGKKRDKSKDNKKETTNEKAEDSNVDSAKTEHVNVGEQGKSEPMQIDEKGDSKAANGGQAMEVEAAPTPSQ</sequence>
<feature type="compositionally biased region" description="Basic and acidic residues" evidence="1">
    <location>
        <begin position="938"/>
        <end position="949"/>
    </location>
</feature>
<protein>
    <submittedName>
        <fullName evidence="3">BAG domain-containing protein Samui</fullName>
    </submittedName>
</protein>
<dbReference type="InterPro" id="IPR003103">
    <property type="entry name" value="BAG_domain"/>
</dbReference>
<evidence type="ECO:0000256" key="1">
    <source>
        <dbReference type="SAM" id="MobiDB-lite"/>
    </source>
</evidence>
<feature type="compositionally biased region" description="Pro residues" evidence="1">
    <location>
        <begin position="454"/>
        <end position="473"/>
    </location>
</feature>
<feature type="compositionally biased region" description="Low complexity" evidence="1">
    <location>
        <begin position="695"/>
        <end position="720"/>
    </location>
</feature>
<feature type="compositionally biased region" description="Polar residues" evidence="1">
    <location>
        <begin position="547"/>
        <end position="558"/>
    </location>
</feature>
<feature type="compositionally biased region" description="Polar residues" evidence="1">
    <location>
        <begin position="256"/>
        <end position="267"/>
    </location>
</feature>
<dbReference type="InterPro" id="IPR036533">
    <property type="entry name" value="BAG_dom_sf"/>
</dbReference>
<dbReference type="OrthoDB" id="333905at2759"/>
<keyword evidence="4" id="KW-1185">Reference proteome</keyword>
<evidence type="ECO:0000313" key="4">
    <source>
        <dbReference type="Proteomes" id="UP000299102"/>
    </source>
</evidence>
<feature type="region of interest" description="Disordered" evidence="1">
    <location>
        <begin position="445"/>
        <end position="570"/>
    </location>
</feature>
<feature type="compositionally biased region" description="Basic residues" evidence="1">
    <location>
        <begin position="971"/>
        <end position="988"/>
    </location>
</feature>